<dbReference type="InterPro" id="IPR036291">
    <property type="entry name" value="NAD(P)-bd_dom_sf"/>
</dbReference>
<dbReference type="PRINTS" id="PR00081">
    <property type="entry name" value="GDHRDH"/>
</dbReference>
<dbReference type="EC" id="1.1.1.100" evidence="3"/>
<evidence type="ECO:0000313" key="4">
    <source>
        <dbReference type="Proteomes" id="UP000030300"/>
    </source>
</evidence>
<keyword evidence="2 3" id="KW-0560">Oxidoreductase</keyword>
<dbReference type="FunFam" id="3.40.50.720:FF:000173">
    <property type="entry name" value="3-oxoacyl-[acyl-carrier protein] reductase"/>
    <property type="match status" value="1"/>
</dbReference>
<dbReference type="SUPFAM" id="SSF51735">
    <property type="entry name" value="NAD(P)-binding Rossmann-fold domains"/>
    <property type="match status" value="1"/>
</dbReference>
<dbReference type="Pfam" id="PF13561">
    <property type="entry name" value="adh_short_C2"/>
    <property type="match status" value="1"/>
</dbReference>
<gene>
    <name evidence="3" type="ORF">KR76_27040</name>
</gene>
<dbReference type="InterPro" id="IPR020904">
    <property type="entry name" value="Sc_DH/Rdtase_CS"/>
</dbReference>
<evidence type="ECO:0000256" key="2">
    <source>
        <dbReference type="ARBA" id="ARBA00023002"/>
    </source>
</evidence>
<evidence type="ECO:0000256" key="1">
    <source>
        <dbReference type="ARBA" id="ARBA00006484"/>
    </source>
</evidence>
<accession>A0A0A1DVR6</accession>
<dbReference type="PANTHER" id="PTHR42760:SF133">
    <property type="entry name" value="3-OXOACYL-[ACYL-CARRIER-PROTEIN] REDUCTASE"/>
    <property type="match status" value="1"/>
</dbReference>
<name>A0A0A1DVR6_NOCSI</name>
<proteinExistence type="inferred from homology"/>
<keyword evidence="4" id="KW-1185">Reference proteome</keyword>
<evidence type="ECO:0000313" key="3">
    <source>
        <dbReference type="EMBL" id="AIY19515.1"/>
    </source>
</evidence>
<dbReference type="Proteomes" id="UP000030300">
    <property type="component" value="Chromosome"/>
</dbReference>
<comment type="similarity">
    <text evidence="1">Belongs to the short-chain dehydrogenases/reductases (SDR) family.</text>
</comment>
<dbReference type="GO" id="GO:0004316">
    <property type="term" value="F:3-oxoacyl-[acyl-carrier-protein] reductase (NADPH) activity"/>
    <property type="evidence" value="ECO:0007669"/>
    <property type="project" value="UniProtKB-EC"/>
</dbReference>
<dbReference type="Gene3D" id="3.40.50.720">
    <property type="entry name" value="NAD(P)-binding Rossmann-like Domain"/>
    <property type="match status" value="1"/>
</dbReference>
<organism evidence="3 4">
    <name type="scientific">Nocardioides simplex</name>
    <name type="common">Arthrobacter simplex</name>
    <dbReference type="NCBI Taxonomy" id="2045"/>
    <lineage>
        <taxon>Bacteria</taxon>
        <taxon>Bacillati</taxon>
        <taxon>Actinomycetota</taxon>
        <taxon>Actinomycetes</taxon>
        <taxon>Propionibacteriales</taxon>
        <taxon>Nocardioidaceae</taxon>
        <taxon>Pimelobacter</taxon>
    </lineage>
</organism>
<dbReference type="InterPro" id="IPR002347">
    <property type="entry name" value="SDR_fam"/>
</dbReference>
<dbReference type="PROSITE" id="PS00061">
    <property type="entry name" value="ADH_SHORT"/>
    <property type="match status" value="1"/>
</dbReference>
<dbReference type="OrthoDB" id="9809287at2"/>
<protein>
    <submittedName>
        <fullName evidence="3">3-oxoacyl-[acyl-carrier protein] reductase</fullName>
        <ecNumber evidence="3">1.1.1.100</ecNumber>
    </submittedName>
</protein>
<dbReference type="STRING" id="2045.KR76_27040"/>
<dbReference type="RefSeq" id="WP_038682789.1">
    <property type="nucleotide sequence ID" value="NZ_BJMC01000016.1"/>
</dbReference>
<reference evidence="3 4" key="1">
    <citation type="journal article" date="2015" name="Genome Announc.">
        <title>Complete Genome Sequence of Steroid-Transforming Nocardioides simplex VKM Ac-2033D.</title>
        <authorList>
            <person name="Shtratnikova V.Y."/>
            <person name="Schelkunov M.I."/>
            <person name="Pekov Y.A."/>
            <person name="Fokina V.V."/>
            <person name="Logacheva M.D."/>
            <person name="Sokolov S.L."/>
            <person name="Bragin E.Y."/>
            <person name="Ashapkin V.V."/>
            <person name="Donova M.V."/>
        </authorList>
    </citation>
    <scope>NUCLEOTIDE SEQUENCE [LARGE SCALE GENOMIC DNA]</scope>
    <source>
        <strain evidence="3 4">VKM Ac-2033D</strain>
    </source>
</reference>
<dbReference type="AlphaFoldDB" id="A0A0A1DVR6"/>
<dbReference type="EMBL" id="CP009896">
    <property type="protein sequence ID" value="AIY19515.1"/>
    <property type="molecule type" value="Genomic_DNA"/>
</dbReference>
<dbReference type="HOGENOM" id="CLU_010194_1_2_11"/>
<dbReference type="KEGG" id="psim:KR76_27040"/>
<dbReference type="GeneID" id="96612393"/>
<dbReference type="eggNOG" id="COG1028">
    <property type="taxonomic scope" value="Bacteria"/>
</dbReference>
<dbReference type="PANTHER" id="PTHR42760">
    <property type="entry name" value="SHORT-CHAIN DEHYDROGENASES/REDUCTASES FAMILY MEMBER"/>
    <property type="match status" value="1"/>
</dbReference>
<sequence>MRPHPLALVTGAAGDVGAATAARLHADGWRVLLADVDLAAARQRADELGEHAEAVHVDLADDDSVRALAAHTAAQSPAALVSCAGVAAVGRFVDSTPATWELLHRVNLHGPMLLTQALLPALAGAAHPRIVYVASDSARAGAAHEAAYAASKAGLLGLAKSLAREHARDGITVNVVCPGPVHGRMVDELMADKQAMLDKLVAAIPSRRLAEPDDVAAAIAWLSSPDAAYVTGQTLSVSGGLTMH</sequence>